<feature type="transmembrane region" description="Helical" evidence="1">
    <location>
        <begin position="46"/>
        <end position="63"/>
    </location>
</feature>
<name>A0A0P8ZNT3_DROAN</name>
<dbReference type="EMBL" id="CH902619">
    <property type="protein sequence ID" value="KPU76314.1"/>
    <property type="molecule type" value="Genomic_DNA"/>
</dbReference>
<keyword evidence="3" id="KW-1185">Reference proteome</keyword>
<dbReference type="GeneID" id="26514127"/>
<keyword evidence="1" id="KW-0812">Transmembrane</keyword>
<organism evidence="2 3">
    <name type="scientific">Drosophila ananassae</name>
    <name type="common">Fruit fly</name>
    <dbReference type="NCBI Taxonomy" id="7217"/>
    <lineage>
        <taxon>Eukaryota</taxon>
        <taxon>Metazoa</taxon>
        <taxon>Ecdysozoa</taxon>
        <taxon>Arthropoda</taxon>
        <taxon>Hexapoda</taxon>
        <taxon>Insecta</taxon>
        <taxon>Pterygota</taxon>
        <taxon>Neoptera</taxon>
        <taxon>Endopterygota</taxon>
        <taxon>Diptera</taxon>
        <taxon>Brachycera</taxon>
        <taxon>Muscomorpha</taxon>
        <taxon>Ephydroidea</taxon>
        <taxon>Drosophilidae</taxon>
        <taxon>Drosophila</taxon>
        <taxon>Sophophora</taxon>
    </lineage>
</organism>
<dbReference type="OrthoDB" id="7862764at2759"/>
<evidence type="ECO:0000256" key="1">
    <source>
        <dbReference type="SAM" id="Phobius"/>
    </source>
</evidence>
<feature type="transmembrane region" description="Helical" evidence="1">
    <location>
        <begin position="157"/>
        <end position="181"/>
    </location>
</feature>
<feature type="transmembrane region" description="Helical" evidence="1">
    <location>
        <begin position="125"/>
        <end position="145"/>
    </location>
</feature>
<keyword evidence="1" id="KW-1133">Transmembrane helix</keyword>
<accession>A0A0P8ZNT3</accession>
<dbReference type="AlphaFoldDB" id="A0A0P8ZNT3"/>
<dbReference type="Proteomes" id="UP000007801">
    <property type="component" value="Unassembled WGS sequence"/>
</dbReference>
<keyword evidence="1" id="KW-0472">Membrane</keyword>
<evidence type="ECO:0000313" key="3">
    <source>
        <dbReference type="Proteomes" id="UP000007801"/>
    </source>
</evidence>
<gene>
    <name evidence="2" type="primary">Dana\GF26718</name>
    <name evidence="2" type="ORF">GF26718</name>
</gene>
<feature type="transmembrane region" description="Helical" evidence="1">
    <location>
        <begin position="100"/>
        <end position="119"/>
    </location>
</feature>
<sequence>MPTLRNSLIVLYKDIADNVKTNVETLKRQRINDTFVFMELEKSCKLIAFFEAVMALLQIIFIFRKGHYAPNSPYFLWVPGEREQIDLDVLNKRTRMRTNFHFTIGLNLITILNSLLLYIGTIKKYFVCLYLWIYISLFTLAMCTLNNTILNFKTEQIYLGAISLLFECYCIFIVICLILSYRDQLEDSKTEKPEMESESDSDFAE</sequence>
<protein>
    <submittedName>
        <fullName evidence="2">Uncharacterized protein</fullName>
    </submittedName>
</protein>
<proteinExistence type="predicted"/>
<dbReference type="KEGG" id="dan:26514127"/>
<dbReference type="InParanoid" id="A0A0P8ZNT3"/>
<evidence type="ECO:0000313" key="2">
    <source>
        <dbReference type="EMBL" id="KPU76314.1"/>
    </source>
</evidence>
<reference evidence="2 3" key="1">
    <citation type="journal article" date="2007" name="Nature">
        <title>Evolution of genes and genomes on the Drosophila phylogeny.</title>
        <authorList>
            <consortium name="Drosophila 12 Genomes Consortium"/>
            <person name="Clark A.G."/>
            <person name="Eisen M.B."/>
            <person name="Smith D.R."/>
            <person name="Bergman C.M."/>
            <person name="Oliver B."/>
            <person name="Markow T.A."/>
            <person name="Kaufman T.C."/>
            <person name="Kellis M."/>
            <person name="Gelbart W."/>
            <person name="Iyer V.N."/>
            <person name="Pollard D.A."/>
            <person name="Sackton T.B."/>
            <person name="Larracuente A.M."/>
            <person name="Singh N.D."/>
            <person name="Abad J.P."/>
            <person name="Abt D.N."/>
            <person name="Adryan B."/>
            <person name="Aguade M."/>
            <person name="Akashi H."/>
            <person name="Anderson W.W."/>
            <person name="Aquadro C.F."/>
            <person name="Ardell D.H."/>
            <person name="Arguello R."/>
            <person name="Artieri C.G."/>
            <person name="Barbash D.A."/>
            <person name="Barker D."/>
            <person name="Barsanti P."/>
            <person name="Batterham P."/>
            <person name="Batzoglou S."/>
            <person name="Begun D."/>
            <person name="Bhutkar A."/>
            <person name="Blanco E."/>
            <person name="Bosak S.A."/>
            <person name="Bradley R.K."/>
            <person name="Brand A.D."/>
            <person name="Brent M.R."/>
            <person name="Brooks A.N."/>
            <person name="Brown R.H."/>
            <person name="Butlin R.K."/>
            <person name="Caggese C."/>
            <person name="Calvi B.R."/>
            <person name="Bernardo de Carvalho A."/>
            <person name="Caspi A."/>
            <person name="Castrezana S."/>
            <person name="Celniker S.E."/>
            <person name="Chang J.L."/>
            <person name="Chapple C."/>
            <person name="Chatterji S."/>
            <person name="Chinwalla A."/>
            <person name="Civetta A."/>
            <person name="Clifton S.W."/>
            <person name="Comeron J.M."/>
            <person name="Costello J.C."/>
            <person name="Coyne J.A."/>
            <person name="Daub J."/>
            <person name="David R.G."/>
            <person name="Delcher A.L."/>
            <person name="Delehaunty K."/>
            <person name="Do C.B."/>
            <person name="Ebling H."/>
            <person name="Edwards K."/>
            <person name="Eickbush T."/>
            <person name="Evans J.D."/>
            <person name="Filipski A."/>
            <person name="Findeiss S."/>
            <person name="Freyhult E."/>
            <person name="Fulton L."/>
            <person name="Fulton R."/>
            <person name="Garcia A.C."/>
            <person name="Gardiner A."/>
            <person name="Garfield D.A."/>
            <person name="Garvin B.E."/>
            <person name="Gibson G."/>
            <person name="Gilbert D."/>
            <person name="Gnerre S."/>
            <person name="Godfrey J."/>
            <person name="Good R."/>
            <person name="Gotea V."/>
            <person name="Gravely B."/>
            <person name="Greenberg A.J."/>
            <person name="Griffiths-Jones S."/>
            <person name="Gross S."/>
            <person name="Guigo R."/>
            <person name="Gustafson E.A."/>
            <person name="Haerty W."/>
            <person name="Hahn M.W."/>
            <person name="Halligan D.L."/>
            <person name="Halpern A.L."/>
            <person name="Halter G.M."/>
            <person name="Han M.V."/>
            <person name="Heger A."/>
            <person name="Hillier L."/>
            <person name="Hinrichs A.S."/>
            <person name="Holmes I."/>
            <person name="Hoskins R.A."/>
            <person name="Hubisz M.J."/>
            <person name="Hultmark D."/>
            <person name="Huntley M.A."/>
            <person name="Jaffe D.B."/>
            <person name="Jagadeeshan S."/>
            <person name="Jeck W.R."/>
            <person name="Johnson J."/>
            <person name="Jones C.D."/>
            <person name="Jordan W.C."/>
            <person name="Karpen G.H."/>
            <person name="Kataoka E."/>
            <person name="Keightley P.D."/>
            <person name="Kheradpour P."/>
            <person name="Kirkness E.F."/>
            <person name="Koerich L.B."/>
            <person name="Kristiansen K."/>
            <person name="Kudrna D."/>
            <person name="Kulathinal R.J."/>
            <person name="Kumar S."/>
            <person name="Kwok R."/>
            <person name="Lander E."/>
            <person name="Langley C.H."/>
            <person name="Lapoint R."/>
            <person name="Lazzaro B.P."/>
            <person name="Lee S.J."/>
            <person name="Levesque L."/>
            <person name="Li R."/>
            <person name="Lin C.F."/>
            <person name="Lin M.F."/>
            <person name="Lindblad-Toh K."/>
            <person name="Llopart A."/>
            <person name="Long M."/>
            <person name="Low L."/>
            <person name="Lozovsky E."/>
            <person name="Lu J."/>
            <person name="Luo M."/>
            <person name="Machado C.A."/>
            <person name="Makalowski W."/>
            <person name="Marzo M."/>
            <person name="Matsuda M."/>
            <person name="Matzkin L."/>
            <person name="McAllister B."/>
            <person name="McBride C.S."/>
            <person name="McKernan B."/>
            <person name="McKernan K."/>
            <person name="Mendez-Lago M."/>
            <person name="Minx P."/>
            <person name="Mollenhauer M.U."/>
            <person name="Montooth K."/>
            <person name="Mount S.M."/>
            <person name="Mu X."/>
            <person name="Myers E."/>
            <person name="Negre B."/>
            <person name="Newfeld S."/>
            <person name="Nielsen R."/>
            <person name="Noor M.A."/>
            <person name="O'Grady P."/>
            <person name="Pachter L."/>
            <person name="Papaceit M."/>
            <person name="Parisi M.J."/>
            <person name="Parisi M."/>
            <person name="Parts L."/>
            <person name="Pedersen J.S."/>
            <person name="Pesole G."/>
            <person name="Phillippy A.M."/>
            <person name="Ponting C.P."/>
            <person name="Pop M."/>
            <person name="Porcelli D."/>
            <person name="Powell J.R."/>
            <person name="Prohaska S."/>
            <person name="Pruitt K."/>
            <person name="Puig M."/>
            <person name="Quesneville H."/>
            <person name="Ram K.R."/>
            <person name="Rand D."/>
            <person name="Rasmussen M.D."/>
            <person name="Reed L.K."/>
            <person name="Reenan R."/>
            <person name="Reily A."/>
            <person name="Remington K.A."/>
            <person name="Rieger T.T."/>
            <person name="Ritchie M.G."/>
            <person name="Robin C."/>
            <person name="Rogers Y.H."/>
            <person name="Rohde C."/>
            <person name="Rozas J."/>
            <person name="Rubenfield M.J."/>
            <person name="Ruiz A."/>
            <person name="Russo S."/>
            <person name="Salzberg S.L."/>
            <person name="Sanchez-Gracia A."/>
            <person name="Saranga D.J."/>
            <person name="Sato H."/>
            <person name="Schaeffer S.W."/>
            <person name="Schatz M.C."/>
            <person name="Schlenke T."/>
            <person name="Schwartz R."/>
            <person name="Segarra C."/>
            <person name="Singh R.S."/>
            <person name="Sirot L."/>
            <person name="Sirota M."/>
            <person name="Sisneros N.B."/>
            <person name="Smith C.D."/>
            <person name="Smith T.F."/>
            <person name="Spieth J."/>
            <person name="Stage D.E."/>
            <person name="Stark A."/>
            <person name="Stephan W."/>
            <person name="Strausberg R.L."/>
            <person name="Strempel S."/>
            <person name="Sturgill D."/>
            <person name="Sutton G."/>
            <person name="Sutton G.G."/>
            <person name="Tao W."/>
            <person name="Teichmann S."/>
            <person name="Tobari Y.N."/>
            <person name="Tomimura Y."/>
            <person name="Tsolas J.M."/>
            <person name="Valente V.L."/>
            <person name="Venter E."/>
            <person name="Venter J.C."/>
            <person name="Vicario S."/>
            <person name="Vieira F.G."/>
            <person name="Vilella A.J."/>
            <person name="Villasante A."/>
            <person name="Walenz B."/>
            <person name="Wang J."/>
            <person name="Wasserman M."/>
            <person name="Watts T."/>
            <person name="Wilson D."/>
            <person name="Wilson R.K."/>
            <person name="Wing R.A."/>
            <person name="Wolfner M.F."/>
            <person name="Wong A."/>
            <person name="Wong G.K."/>
            <person name="Wu C.I."/>
            <person name="Wu G."/>
            <person name="Yamamoto D."/>
            <person name="Yang H.P."/>
            <person name="Yang S.P."/>
            <person name="Yorke J.A."/>
            <person name="Yoshida K."/>
            <person name="Zdobnov E."/>
            <person name="Zhang P."/>
            <person name="Zhang Y."/>
            <person name="Zimin A.V."/>
            <person name="Baldwin J."/>
            <person name="Abdouelleil A."/>
            <person name="Abdulkadir J."/>
            <person name="Abebe A."/>
            <person name="Abera B."/>
            <person name="Abreu J."/>
            <person name="Acer S.C."/>
            <person name="Aftuck L."/>
            <person name="Alexander A."/>
            <person name="An P."/>
            <person name="Anderson E."/>
            <person name="Anderson S."/>
            <person name="Arachi H."/>
            <person name="Azer M."/>
            <person name="Bachantsang P."/>
            <person name="Barry A."/>
            <person name="Bayul T."/>
            <person name="Berlin A."/>
            <person name="Bessette D."/>
            <person name="Bloom T."/>
            <person name="Blye J."/>
            <person name="Boguslavskiy L."/>
            <person name="Bonnet C."/>
            <person name="Boukhgalter B."/>
            <person name="Bourzgui I."/>
            <person name="Brown A."/>
            <person name="Cahill P."/>
            <person name="Channer S."/>
            <person name="Cheshatsang Y."/>
            <person name="Chuda L."/>
            <person name="Citroen M."/>
            <person name="Collymore A."/>
            <person name="Cooke P."/>
            <person name="Costello M."/>
            <person name="D'Aco K."/>
            <person name="Daza R."/>
            <person name="De Haan G."/>
            <person name="DeGray S."/>
            <person name="DeMaso C."/>
            <person name="Dhargay N."/>
            <person name="Dooley K."/>
            <person name="Dooley E."/>
            <person name="Doricent M."/>
            <person name="Dorje P."/>
            <person name="Dorjee K."/>
            <person name="Dupes A."/>
            <person name="Elong R."/>
            <person name="Falk J."/>
            <person name="Farina A."/>
            <person name="Faro S."/>
            <person name="Ferguson D."/>
            <person name="Fisher S."/>
            <person name="Foley C.D."/>
            <person name="Franke A."/>
            <person name="Friedrich D."/>
            <person name="Gadbois L."/>
            <person name="Gearin G."/>
            <person name="Gearin C.R."/>
            <person name="Giannoukos G."/>
            <person name="Goode T."/>
            <person name="Graham J."/>
            <person name="Grandbois E."/>
            <person name="Grewal S."/>
            <person name="Gyaltsen K."/>
            <person name="Hafez N."/>
            <person name="Hagos B."/>
            <person name="Hall J."/>
            <person name="Henson C."/>
            <person name="Hollinger A."/>
            <person name="Honan T."/>
            <person name="Huard M.D."/>
            <person name="Hughes L."/>
            <person name="Hurhula B."/>
            <person name="Husby M.E."/>
            <person name="Kamat A."/>
            <person name="Kanga B."/>
            <person name="Kashin S."/>
            <person name="Khazanovich D."/>
            <person name="Kisner P."/>
            <person name="Lance K."/>
            <person name="Lara M."/>
            <person name="Lee W."/>
            <person name="Lennon N."/>
            <person name="Letendre F."/>
            <person name="LeVine R."/>
            <person name="Lipovsky A."/>
            <person name="Liu X."/>
            <person name="Liu J."/>
            <person name="Liu S."/>
            <person name="Lokyitsang T."/>
            <person name="Lokyitsang Y."/>
            <person name="Lubonja R."/>
            <person name="Lui A."/>
            <person name="MacDonald P."/>
            <person name="Magnisalis V."/>
            <person name="Maru K."/>
            <person name="Matthews C."/>
            <person name="McCusker W."/>
            <person name="McDonough S."/>
            <person name="Mehta T."/>
            <person name="Meldrim J."/>
            <person name="Meneus L."/>
            <person name="Mihai O."/>
            <person name="Mihalev A."/>
            <person name="Mihova T."/>
            <person name="Mittelman R."/>
            <person name="Mlenga V."/>
            <person name="Montmayeur A."/>
            <person name="Mulrain L."/>
            <person name="Navidi A."/>
            <person name="Naylor J."/>
            <person name="Negash T."/>
            <person name="Nguyen T."/>
            <person name="Nguyen N."/>
            <person name="Nicol R."/>
            <person name="Norbu C."/>
            <person name="Norbu N."/>
            <person name="Novod N."/>
            <person name="O'Neill B."/>
            <person name="Osman S."/>
            <person name="Markiewicz E."/>
            <person name="Oyono O.L."/>
            <person name="Patti C."/>
            <person name="Phunkhang P."/>
            <person name="Pierre F."/>
            <person name="Priest M."/>
            <person name="Raghuraman S."/>
            <person name="Rege F."/>
            <person name="Reyes R."/>
            <person name="Rise C."/>
            <person name="Rogov P."/>
            <person name="Ross K."/>
            <person name="Ryan E."/>
            <person name="Settipalli S."/>
            <person name="Shea T."/>
            <person name="Sherpa N."/>
            <person name="Shi L."/>
            <person name="Shih D."/>
            <person name="Sparrow T."/>
            <person name="Spaulding J."/>
            <person name="Stalker J."/>
            <person name="Stange-Thomann N."/>
            <person name="Stavropoulos S."/>
            <person name="Stone C."/>
            <person name="Strader C."/>
            <person name="Tesfaye S."/>
            <person name="Thomson T."/>
            <person name="Thoulutsang Y."/>
            <person name="Thoulutsang D."/>
            <person name="Topham K."/>
            <person name="Topping I."/>
            <person name="Tsamla T."/>
            <person name="Vassiliev H."/>
            <person name="Vo A."/>
            <person name="Wangchuk T."/>
            <person name="Wangdi T."/>
            <person name="Weiand M."/>
            <person name="Wilkinson J."/>
            <person name="Wilson A."/>
            <person name="Yadav S."/>
            <person name="Young G."/>
            <person name="Yu Q."/>
            <person name="Zembek L."/>
            <person name="Zhong D."/>
            <person name="Zimmer A."/>
            <person name="Zwirko Z."/>
            <person name="Jaffe D.B."/>
            <person name="Alvarez P."/>
            <person name="Brockman W."/>
            <person name="Butler J."/>
            <person name="Chin C."/>
            <person name="Gnerre S."/>
            <person name="Grabherr M."/>
            <person name="Kleber M."/>
            <person name="Mauceli E."/>
            <person name="MacCallum I."/>
        </authorList>
    </citation>
    <scope>NUCLEOTIDE SEQUENCE [LARGE SCALE GENOMIC DNA]</scope>
    <source>
        <strain evidence="3">Tucson 14024-0371.13</strain>
    </source>
</reference>